<comment type="caution">
    <text evidence="7">The sequence shown here is derived from an EMBL/GenBank/DDBJ whole genome shotgun (WGS) entry which is preliminary data.</text>
</comment>
<evidence type="ECO:0000256" key="6">
    <source>
        <dbReference type="SAM" id="Phobius"/>
    </source>
</evidence>
<keyword evidence="5 6" id="KW-0472">Membrane</keyword>
<dbReference type="EMBL" id="JTJC03000001">
    <property type="protein sequence ID" value="NHC34048.1"/>
    <property type="molecule type" value="Genomic_DNA"/>
</dbReference>
<dbReference type="PROSITE" id="PS50283">
    <property type="entry name" value="NA_SOLUT_SYMP_3"/>
    <property type="match status" value="1"/>
</dbReference>
<dbReference type="GO" id="GO:0016020">
    <property type="term" value="C:membrane"/>
    <property type="evidence" value="ECO:0007669"/>
    <property type="project" value="UniProtKB-SubCell"/>
</dbReference>
<feature type="transmembrane region" description="Helical" evidence="6">
    <location>
        <begin position="52"/>
        <end position="70"/>
    </location>
</feature>
<dbReference type="InterPro" id="IPR001734">
    <property type="entry name" value="Na/solute_symporter"/>
</dbReference>
<accession>A0A9X5I341</accession>
<protein>
    <recommendedName>
        <fullName evidence="9">Sodium:solute symporter</fullName>
    </recommendedName>
</protein>
<feature type="transmembrane region" description="Helical" evidence="6">
    <location>
        <begin position="232"/>
        <end position="254"/>
    </location>
</feature>
<dbReference type="InterPro" id="IPR038377">
    <property type="entry name" value="Na/Glc_symporter_sf"/>
</dbReference>
<comment type="similarity">
    <text evidence="2">Belongs to the sodium:solute symporter (SSF) (TC 2.A.21) family.</text>
</comment>
<dbReference type="RefSeq" id="WP_052290026.1">
    <property type="nucleotide sequence ID" value="NZ_JTJC03000001.1"/>
</dbReference>
<comment type="subcellular location">
    <subcellularLocation>
        <location evidence="1">Membrane</location>
        <topology evidence="1">Multi-pass membrane protein</topology>
    </subcellularLocation>
</comment>
<feature type="transmembrane region" description="Helical" evidence="6">
    <location>
        <begin position="126"/>
        <end position="150"/>
    </location>
</feature>
<evidence type="ECO:0000256" key="3">
    <source>
        <dbReference type="ARBA" id="ARBA00022692"/>
    </source>
</evidence>
<evidence type="ECO:0000256" key="2">
    <source>
        <dbReference type="ARBA" id="ARBA00006434"/>
    </source>
</evidence>
<dbReference type="Gene3D" id="1.20.1730.10">
    <property type="entry name" value="Sodium/glucose cotransporter"/>
    <property type="match status" value="1"/>
</dbReference>
<name>A0A9X5I341_9CYAN</name>
<keyword evidence="4 6" id="KW-1133">Transmembrane helix</keyword>
<feature type="transmembrane region" description="Helical" evidence="6">
    <location>
        <begin position="261"/>
        <end position="284"/>
    </location>
</feature>
<keyword evidence="8" id="KW-1185">Reference proteome</keyword>
<dbReference type="Proteomes" id="UP000031532">
    <property type="component" value="Unassembled WGS sequence"/>
</dbReference>
<evidence type="ECO:0000313" key="7">
    <source>
        <dbReference type="EMBL" id="NHC34048.1"/>
    </source>
</evidence>
<evidence type="ECO:0000256" key="5">
    <source>
        <dbReference type="ARBA" id="ARBA00023136"/>
    </source>
</evidence>
<proteinExistence type="inferred from homology"/>
<feature type="transmembrane region" description="Helical" evidence="6">
    <location>
        <begin position="22"/>
        <end position="40"/>
    </location>
</feature>
<keyword evidence="3 6" id="KW-0812">Transmembrane</keyword>
<dbReference type="AlphaFoldDB" id="A0A9X5I341"/>
<evidence type="ECO:0000256" key="4">
    <source>
        <dbReference type="ARBA" id="ARBA00022989"/>
    </source>
</evidence>
<dbReference type="OrthoDB" id="9810181at2"/>
<feature type="transmembrane region" description="Helical" evidence="6">
    <location>
        <begin position="162"/>
        <end position="186"/>
    </location>
</feature>
<evidence type="ECO:0000313" key="8">
    <source>
        <dbReference type="Proteomes" id="UP000031532"/>
    </source>
</evidence>
<evidence type="ECO:0008006" key="9">
    <source>
        <dbReference type="Google" id="ProtNLM"/>
    </source>
</evidence>
<feature type="transmembrane region" description="Helical" evidence="6">
    <location>
        <begin position="85"/>
        <end position="105"/>
    </location>
</feature>
<sequence>MYNEVWSNTAVVGFYFGQPESYSFILSAIAFTLLVLIYSLKGGLRASLVTDLIQFGLLVFAVLLTLLWVVPQAPALSIAPQESGFWNSGIDLLLVALIQSIPYTFHDPVLTDRAFLAGAKTTYRAYLLAGIIASSLIILFSFVGMAARVIGGDAAVDAPVQAAAAGGTGILALMLSVMMLSGGSTLDSTFSSTSKAVAIDLKVGSQPILLGKISMVAIAIVGNLPMLFGTNILKATTVSGTMVLGLAPIFLLISRQKLPPAAFFAPVGISVILGIVSALNPALLPWQIGSGENASLLAWNLATFILVWIVFGYFFWQGKFKVESSK</sequence>
<gene>
    <name evidence="7" type="ORF">QH73_0005115</name>
</gene>
<feature type="transmembrane region" description="Helical" evidence="6">
    <location>
        <begin position="296"/>
        <end position="316"/>
    </location>
</feature>
<organism evidence="7 8">
    <name type="scientific">Scytonema millei VB511283</name>
    <dbReference type="NCBI Taxonomy" id="1245923"/>
    <lineage>
        <taxon>Bacteria</taxon>
        <taxon>Bacillati</taxon>
        <taxon>Cyanobacteriota</taxon>
        <taxon>Cyanophyceae</taxon>
        <taxon>Nostocales</taxon>
        <taxon>Scytonemataceae</taxon>
        <taxon>Scytonema</taxon>
    </lineage>
</organism>
<reference evidence="7 8" key="1">
    <citation type="journal article" date="2015" name="Genome Announc.">
        <title>Draft Genome Sequence of the Terrestrial Cyanobacterium Scytonema millei VB511283, Isolated from Eastern India.</title>
        <authorList>
            <person name="Sen D."/>
            <person name="Chandrababunaidu M.M."/>
            <person name="Singh D."/>
            <person name="Sanghi N."/>
            <person name="Ghorai A."/>
            <person name="Mishra G.P."/>
            <person name="Madduluri M."/>
            <person name="Adhikary S.P."/>
            <person name="Tripathy S."/>
        </authorList>
    </citation>
    <scope>NUCLEOTIDE SEQUENCE [LARGE SCALE GENOMIC DNA]</scope>
    <source>
        <strain evidence="7 8">VB511283</strain>
    </source>
</reference>
<evidence type="ECO:0000256" key="1">
    <source>
        <dbReference type="ARBA" id="ARBA00004141"/>
    </source>
</evidence>
<dbReference type="GO" id="GO:0022857">
    <property type="term" value="F:transmembrane transporter activity"/>
    <property type="evidence" value="ECO:0007669"/>
    <property type="project" value="InterPro"/>
</dbReference>